<sequence length="190" mass="20902">MALHLFNNARSTTAPVPLSRRMKSALLQNLIQQHLASSAALATSLLDYPAACNNRTQCAVVAGPDVFPDPCPGTYKYLEVQYECVPYNERGLPRAGVIRRPFKMTHKHNRAPVGRHPSLPPPSHLDSPQFSRGNARLFSECPIKTSRLRPLPGLPKVGAYNSFLLRFMSSLPGIIRLLPVISCSAESFGK</sequence>
<comment type="caution">
    <text evidence="4">The sequence shown here is derived from an EMBL/GenBank/DDBJ whole genome shotgun (WGS) entry which is preliminary data.</text>
</comment>
<evidence type="ECO:0000256" key="1">
    <source>
        <dbReference type="ARBA" id="ARBA00022734"/>
    </source>
</evidence>
<gene>
    <name evidence="4" type="ORF">PLEPLA_LOCUS18282</name>
</gene>
<dbReference type="Pfam" id="PF02140">
    <property type="entry name" value="SUEL_Lectin"/>
    <property type="match status" value="1"/>
</dbReference>
<dbReference type="PANTHER" id="PTHR46780">
    <property type="entry name" value="PROTEIN EVA-1"/>
    <property type="match status" value="1"/>
</dbReference>
<proteinExistence type="predicted"/>
<protein>
    <recommendedName>
        <fullName evidence="3">SUEL-type lectin domain-containing protein</fullName>
    </recommendedName>
</protein>
<keyword evidence="5" id="KW-1185">Reference proteome</keyword>
<dbReference type="Gene3D" id="2.60.120.740">
    <property type="match status" value="1"/>
</dbReference>
<reference evidence="4" key="1">
    <citation type="submission" date="2020-03" db="EMBL/GenBank/DDBJ databases">
        <authorList>
            <person name="Weist P."/>
        </authorList>
    </citation>
    <scope>NUCLEOTIDE SEQUENCE</scope>
</reference>
<dbReference type="Proteomes" id="UP001153269">
    <property type="component" value="Unassembled WGS sequence"/>
</dbReference>
<keyword evidence="2" id="KW-0677">Repeat</keyword>
<keyword evidence="1" id="KW-0430">Lectin</keyword>
<evidence type="ECO:0000256" key="2">
    <source>
        <dbReference type="ARBA" id="ARBA00022737"/>
    </source>
</evidence>
<organism evidence="4 5">
    <name type="scientific">Pleuronectes platessa</name>
    <name type="common">European plaice</name>
    <dbReference type="NCBI Taxonomy" id="8262"/>
    <lineage>
        <taxon>Eukaryota</taxon>
        <taxon>Metazoa</taxon>
        <taxon>Chordata</taxon>
        <taxon>Craniata</taxon>
        <taxon>Vertebrata</taxon>
        <taxon>Euteleostomi</taxon>
        <taxon>Actinopterygii</taxon>
        <taxon>Neopterygii</taxon>
        <taxon>Teleostei</taxon>
        <taxon>Neoteleostei</taxon>
        <taxon>Acanthomorphata</taxon>
        <taxon>Carangaria</taxon>
        <taxon>Pleuronectiformes</taxon>
        <taxon>Pleuronectoidei</taxon>
        <taxon>Pleuronectidae</taxon>
        <taxon>Pleuronectes</taxon>
    </lineage>
</organism>
<accession>A0A9N7UGD6</accession>
<dbReference type="EMBL" id="CADEAL010001224">
    <property type="protein sequence ID" value="CAB1430300.1"/>
    <property type="molecule type" value="Genomic_DNA"/>
</dbReference>
<evidence type="ECO:0000259" key="3">
    <source>
        <dbReference type="PROSITE" id="PS50228"/>
    </source>
</evidence>
<dbReference type="InterPro" id="IPR043159">
    <property type="entry name" value="Lectin_gal-bd_sf"/>
</dbReference>
<evidence type="ECO:0000313" key="4">
    <source>
        <dbReference type="EMBL" id="CAB1430300.1"/>
    </source>
</evidence>
<feature type="domain" description="SUEL-type lectin" evidence="3">
    <location>
        <begin position="52"/>
        <end position="85"/>
    </location>
</feature>
<dbReference type="GO" id="GO:0030246">
    <property type="term" value="F:carbohydrate binding"/>
    <property type="evidence" value="ECO:0007669"/>
    <property type="project" value="UniProtKB-KW"/>
</dbReference>
<evidence type="ECO:0000313" key="5">
    <source>
        <dbReference type="Proteomes" id="UP001153269"/>
    </source>
</evidence>
<dbReference type="AlphaFoldDB" id="A0A9N7UGD6"/>
<dbReference type="PROSITE" id="PS50228">
    <property type="entry name" value="SUEL_LECTIN"/>
    <property type="match status" value="1"/>
</dbReference>
<dbReference type="InterPro" id="IPR000922">
    <property type="entry name" value="Lectin_gal-bd_dom"/>
</dbReference>
<name>A0A9N7UGD6_PLEPL</name>